<dbReference type="Pfam" id="PF04357">
    <property type="entry name" value="TamB"/>
    <property type="match status" value="1"/>
</dbReference>
<dbReference type="PANTHER" id="PTHR36985">
    <property type="entry name" value="TRANSLOCATION AND ASSEMBLY MODULE SUBUNIT TAMB"/>
    <property type="match status" value="1"/>
</dbReference>
<keyword evidence="2 6" id="KW-0812">Transmembrane</keyword>
<evidence type="ECO:0000256" key="3">
    <source>
        <dbReference type="ARBA" id="ARBA00022989"/>
    </source>
</evidence>
<protein>
    <submittedName>
        <fullName evidence="8">Translocation/assembly module TamB domain-containing protein</fullName>
    </submittedName>
</protein>
<dbReference type="InterPro" id="IPR007452">
    <property type="entry name" value="TamB_C"/>
</dbReference>
<evidence type="ECO:0000256" key="5">
    <source>
        <dbReference type="SAM" id="MobiDB-lite"/>
    </source>
</evidence>
<comment type="subcellular location">
    <subcellularLocation>
        <location evidence="1">Membrane</location>
        <topology evidence="1">Single-pass membrane protein</topology>
    </subcellularLocation>
</comment>
<feature type="compositionally biased region" description="Pro residues" evidence="5">
    <location>
        <begin position="118"/>
        <end position="127"/>
    </location>
</feature>
<accession>A0ABW0NDL8</accession>
<evidence type="ECO:0000259" key="7">
    <source>
        <dbReference type="Pfam" id="PF04357"/>
    </source>
</evidence>
<evidence type="ECO:0000256" key="4">
    <source>
        <dbReference type="ARBA" id="ARBA00023136"/>
    </source>
</evidence>
<keyword evidence="3 6" id="KW-1133">Transmembrane helix</keyword>
<reference evidence="9" key="1">
    <citation type="journal article" date="2019" name="Int. J. Syst. Evol. Microbiol.">
        <title>The Global Catalogue of Microorganisms (GCM) 10K type strain sequencing project: providing services to taxonomists for standard genome sequencing and annotation.</title>
        <authorList>
            <consortium name="The Broad Institute Genomics Platform"/>
            <consortium name="The Broad Institute Genome Sequencing Center for Infectious Disease"/>
            <person name="Wu L."/>
            <person name="Ma J."/>
        </authorList>
    </citation>
    <scope>NUCLEOTIDE SEQUENCE [LARGE SCALE GENOMIC DNA]</scope>
    <source>
        <strain evidence="9">CCUG 57401</strain>
    </source>
</reference>
<dbReference type="Proteomes" id="UP001596037">
    <property type="component" value="Unassembled WGS sequence"/>
</dbReference>
<dbReference type="RefSeq" id="WP_376850093.1">
    <property type="nucleotide sequence ID" value="NZ_JBHSMF010000006.1"/>
</dbReference>
<name>A0ABW0NDL8_9BURK</name>
<evidence type="ECO:0000256" key="1">
    <source>
        <dbReference type="ARBA" id="ARBA00004167"/>
    </source>
</evidence>
<keyword evidence="4 6" id="KW-0472">Membrane</keyword>
<feature type="transmembrane region" description="Helical" evidence="6">
    <location>
        <begin position="12"/>
        <end position="33"/>
    </location>
</feature>
<organism evidence="8 9">
    <name type="scientific">Caenimonas terrae</name>
    <dbReference type="NCBI Taxonomy" id="696074"/>
    <lineage>
        <taxon>Bacteria</taxon>
        <taxon>Pseudomonadati</taxon>
        <taxon>Pseudomonadota</taxon>
        <taxon>Betaproteobacteria</taxon>
        <taxon>Burkholderiales</taxon>
        <taxon>Comamonadaceae</taxon>
        <taxon>Caenimonas</taxon>
    </lineage>
</organism>
<feature type="region of interest" description="Disordered" evidence="5">
    <location>
        <begin position="109"/>
        <end position="130"/>
    </location>
</feature>
<dbReference type="PANTHER" id="PTHR36985:SF1">
    <property type="entry name" value="TRANSLOCATION AND ASSEMBLY MODULE SUBUNIT TAMB"/>
    <property type="match status" value="1"/>
</dbReference>
<evidence type="ECO:0000313" key="9">
    <source>
        <dbReference type="Proteomes" id="UP001596037"/>
    </source>
</evidence>
<keyword evidence="9" id="KW-1185">Reference proteome</keyword>
<comment type="caution">
    <text evidence="8">The sequence shown here is derived from an EMBL/GenBank/DDBJ whole genome shotgun (WGS) entry which is preliminary data.</text>
</comment>
<gene>
    <name evidence="8" type="ORF">ACFPOE_10820</name>
</gene>
<proteinExistence type="predicted"/>
<feature type="region of interest" description="Disordered" evidence="5">
    <location>
        <begin position="973"/>
        <end position="1012"/>
    </location>
</feature>
<dbReference type="EMBL" id="JBHSMF010000006">
    <property type="protein sequence ID" value="MFC5498026.1"/>
    <property type="molecule type" value="Genomic_DNA"/>
</dbReference>
<feature type="domain" description="Translocation and assembly module TamB C-terminal" evidence="7">
    <location>
        <begin position="902"/>
        <end position="1242"/>
    </location>
</feature>
<sequence length="1243" mass="129421">MSRLLAATARALAIGLLVVLMVLVLLSGGLWWWSGTEGSLAWALERVGRWQPVVAEGVSGSLRSGLRIQRLVWERDGLKVEAGDLAVQWSPQFLLAGELRLPRLSAASVKVTDRRPPTGQPPRPPASLDPGLRLTLDKVTIGRLQWDGATKLEASGLAGDYLFSGGGHQLRISALTVGSGQYSGRAAVGSQAPMKVDAQLQGTVTTSVPGSTASLPLAFSASASGPLEKLVAQARVGLVAATATQPSPAPGATVTAVVTPWAPQPLPQAQARLQAIDLHAFWAQAPQTQLSGDLQVQPAGSATWALQADLRNAIPGPWDSGRLPLDQLKAQGQWRGGVALVRSLQAGMGGGSVQAEGRWSGDGWTADGSIRNVNPAALHSKLAASSLGGKLQLRQQGKGIAFDAALTADGPARPAKLAAGVAPLDLRELTAQGNWSEGVLELPALRLRTSDALLQGALTARPAARSGSGKLQLQAPGLQARADGEIAETRGHGTLNLQAGNLALAQRWLQGLPFVPAALGAWRAGGQATLDGKWQGGWKDPAVQGALTSPLLTLQASSAAAGSPTWTLRETRVVVDGRLADAALVLQAKAQQGQRRLALDAAGRGGRSGGAWRAKLATLKLSVQDPAIGPGQWRADAQGGVDALWRAGRLEVAAGQAVLTAPGPAAGTALLAWDPVRWGGGELQTAGRLTGLPMAWVELAGGPQLAGSALTGNLVFDARWNAQLGAGMRLDASLARSSGDITVQVENAEGATTRVAAGVRTATLTLQGRDGAMTLGLEWDSERAGTAHATAQTRLVRGGPAGWLWPQDAQLAGKLQAQLPRLAVWSLLAPPGWRLRGALVADLSVSGSRTDPQFAGSLRADELALRSVVDGVELRNGSLKARLQGQQLVVEEFVLHGAGQGGAGGSLVASGEGRWEDGAPQLQASVELNKLRASIRSDRELTVSGKLAATLTPKGGTIRGKLSVDQARIVIPDETPPKLGQDVVVRNSPGVAPTSEQRKQKKPDTGPPRRPLDVAVQVDLGSDFRLSGRGIDTRLAGTLALSGVSLTAPRLEGTIRAVDGEYRAYGQRLEIERGVLRFTGPLDNPALDILAVRPRLDQKVGVLVTGSAQAPFVRLYSEPQLADAEALSWLVTGKPAASGGAESALLQQAALALLNSRRGGTNSGGIAGKFGLDELSVHRDDTAGAVVTLGKRFARDFYASYESSLGGALGTLNIFYDISRRLTLRARAGERTAVDLIYTFAFD</sequence>
<evidence type="ECO:0000256" key="6">
    <source>
        <dbReference type="SAM" id="Phobius"/>
    </source>
</evidence>
<evidence type="ECO:0000256" key="2">
    <source>
        <dbReference type="ARBA" id="ARBA00022692"/>
    </source>
</evidence>
<evidence type="ECO:0000313" key="8">
    <source>
        <dbReference type="EMBL" id="MFC5498026.1"/>
    </source>
</evidence>